<evidence type="ECO:0000256" key="1">
    <source>
        <dbReference type="ARBA" id="ARBA00023015"/>
    </source>
</evidence>
<evidence type="ECO:0000313" key="6">
    <source>
        <dbReference type="Proteomes" id="UP001241603"/>
    </source>
</evidence>
<keyword evidence="6" id="KW-1185">Reference proteome</keyword>
<dbReference type="InterPro" id="IPR008920">
    <property type="entry name" value="TF_FadR/GntR_C"/>
</dbReference>
<gene>
    <name evidence="5" type="ORF">QO014_003137</name>
</gene>
<evidence type="ECO:0000256" key="3">
    <source>
        <dbReference type="ARBA" id="ARBA00023163"/>
    </source>
</evidence>
<dbReference type="PRINTS" id="PR00035">
    <property type="entry name" value="HTHGNTR"/>
</dbReference>
<keyword evidence="2 5" id="KW-0238">DNA-binding</keyword>
<dbReference type="GO" id="GO:0003677">
    <property type="term" value="F:DNA binding"/>
    <property type="evidence" value="ECO:0007669"/>
    <property type="project" value="UniProtKB-KW"/>
</dbReference>
<reference evidence="5 6" key="1">
    <citation type="submission" date="2023-07" db="EMBL/GenBank/DDBJ databases">
        <title>Genomic Encyclopedia of Type Strains, Phase IV (KMG-IV): sequencing the most valuable type-strain genomes for metagenomic binning, comparative biology and taxonomic classification.</title>
        <authorList>
            <person name="Goeker M."/>
        </authorList>
    </citation>
    <scope>NUCLEOTIDE SEQUENCE [LARGE SCALE GENOMIC DNA]</scope>
    <source>
        <strain evidence="5 6">B6-8</strain>
    </source>
</reference>
<organism evidence="5 6">
    <name type="scientific">Kaistia dalseonensis</name>
    <dbReference type="NCBI Taxonomy" id="410840"/>
    <lineage>
        <taxon>Bacteria</taxon>
        <taxon>Pseudomonadati</taxon>
        <taxon>Pseudomonadota</taxon>
        <taxon>Alphaproteobacteria</taxon>
        <taxon>Hyphomicrobiales</taxon>
        <taxon>Kaistiaceae</taxon>
        <taxon>Kaistia</taxon>
    </lineage>
</organism>
<proteinExistence type="predicted"/>
<comment type="caution">
    <text evidence="5">The sequence shown here is derived from an EMBL/GenBank/DDBJ whole genome shotgun (WGS) entry which is preliminary data.</text>
</comment>
<dbReference type="Proteomes" id="UP001241603">
    <property type="component" value="Unassembled WGS sequence"/>
</dbReference>
<dbReference type="Gene3D" id="1.20.120.530">
    <property type="entry name" value="GntR ligand-binding domain-like"/>
    <property type="match status" value="1"/>
</dbReference>
<accession>A0ABU0H8U6</accession>
<dbReference type="SMART" id="SM00895">
    <property type="entry name" value="FCD"/>
    <property type="match status" value="1"/>
</dbReference>
<keyword evidence="1" id="KW-0805">Transcription regulation</keyword>
<dbReference type="PANTHER" id="PTHR43537:SF44">
    <property type="entry name" value="GNTR FAMILY REGULATORY PROTEIN"/>
    <property type="match status" value="1"/>
</dbReference>
<dbReference type="InterPro" id="IPR036390">
    <property type="entry name" value="WH_DNA-bd_sf"/>
</dbReference>
<dbReference type="CDD" id="cd07377">
    <property type="entry name" value="WHTH_GntR"/>
    <property type="match status" value="1"/>
</dbReference>
<dbReference type="Pfam" id="PF00392">
    <property type="entry name" value="GntR"/>
    <property type="match status" value="1"/>
</dbReference>
<dbReference type="InterPro" id="IPR011711">
    <property type="entry name" value="GntR_C"/>
</dbReference>
<dbReference type="InterPro" id="IPR000524">
    <property type="entry name" value="Tscrpt_reg_HTH_GntR"/>
</dbReference>
<feature type="domain" description="HTH gntR-type" evidence="4">
    <location>
        <begin position="14"/>
        <end position="82"/>
    </location>
</feature>
<dbReference type="SUPFAM" id="SSF46785">
    <property type="entry name" value="Winged helix' DNA-binding domain"/>
    <property type="match status" value="1"/>
</dbReference>
<dbReference type="EMBL" id="JAUSVO010000004">
    <property type="protein sequence ID" value="MDQ0438742.1"/>
    <property type="molecule type" value="Genomic_DNA"/>
</dbReference>
<dbReference type="InterPro" id="IPR036388">
    <property type="entry name" value="WH-like_DNA-bd_sf"/>
</dbReference>
<evidence type="ECO:0000313" key="5">
    <source>
        <dbReference type="EMBL" id="MDQ0438742.1"/>
    </source>
</evidence>
<dbReference type="RefSeq" id="WP_266349632.1">
    <property type="nucleotide sequence ID" value="NZ_JAPKNG010000004.1"/>
</dbReference>
<evidence type="ECO:0000259" key="4">
    <source>
        <dbReference type="PROSITE" id="PS50949"/>
    </source>
</evidence>
<protein>
    <submittedName>
        <fullName evidence="5">DNA-binding FadR family transcriptional regulator</fullName>
    </submittedName>
</protein>
<dbReference type="Pfam" id="PF07729">
    <property type="entry name" value="FCD"/>
    <property type="match status" value="1"/>
</dbReference>
<dbReference type="SMART" id="SM00345">
    <property type="entry name" value="HTH_GNTR"/>
    <property type="match status" value="1"/>
</dbReference>
<keyword evidence="3" id="KW-0804">Transcription</keyword>
<dbReference type="Gene3D" id="1.10.10.10">
    <property type="entry name" value="Winged helix-like DNA-binding domain superfamily/Winged helix DNA-binding domain"/>
    <property type="match status" value="1"/>
</dbReference>
<dbReference type="PROSITE" id="PS50949">
    <property type="entry name" value="HTH_GNTR"/>
    <property type="match status" value="1"/>
</dbReference>
<dbReference type="PANTHER" id="PTHR43537">
    <property type="entry name" value="TRANSCRIPTIONAL REGULATOR, GNTR FAMILY"/>
    <property type="match status" value="1"/>
</dbReference>
<name>A0ABU0H8U6_9HYPH</name>
<sequence>MAAKERATLPKAKPRVHHHVVRTLALRLLRGEWAEGSALPPEMELCRELEISRSALREAIKVLGGKGLVSVRPRTGTAVRPRDEWNRLDPDLLRWSMDLEPDLDLVFSLIEARQSIEPAAARLAAARATEEDIARLDDAYRRMVEALADSDFQRFNEADTEFHRHLLRASHNVVFHQMATTIDAALAYSFRMTIQRAREPGGSLALHGDVVERIRARDTDGAQDVMIRLLNLAVVDLGLANRP</sequence>
<evidence type="ECO:0000256" key="2">
    <source>
        <dbReference type="ARBA" id="ARBA00023125"/>
    </source>
</evidence>
<dbReference type="SUPFAM" id="SSF48008">
    <property type="entry name" value="GntR ligand-binding domain-like"/>
    <property type="match status" value="1"/>
</dbReference>